<gene>
    <name evidence="3" type="ORF">BUZ57_07510</name>
</gene>
<dbReference type="EMBL" id="QXVO01000020">
    <property type="protein sequence ID" value="RIO45503.1"/>
    <property type="molecule type" value="Genomic_DNA"/>
</dbReference>
<sequence>MHYLGLDISKNQSYIAHYEDQKLINEFLLTHTKQSFQKFRVYVSSLDNPIIIYESTGVYSRPIYDFCTNNRFKFYELNPLEANFKTKSLRANKTDKADAHKLALLGSSLPSLTSKHQNRELYDELKEYARFYLELEKQENVLKVQLLETMHQTFPFFEKLFKNRYSTISLNLAHVFPHASMVSDLTKEEITEVISNASLKGMSAIKIENYGDKLIHLANESFPCVSKDHFLVKKVRFVAKSLLHLQEERKHYSQEMINLAQQLPEFEILLSIPGFGRLTTALFIGELGDIRRFSSHKKLNAYVGIDIRRYQSGQSHYKDTINRRGNKKARKLLYLIVLNIIRGQSRFRNHINDYYYKLKSQPYGKPHKTAIVACINKLLKTIHYLIMNNCTYDYEMSPH</sequence>
<comment type="caution">
    <text evidence="3">The sequence shown here is derived from an EMBL/GenBank/DDBJ whole genome shotgun (WGS) entry which is preliminary data.</text>
</comment>
<dbReference type="NCBIfam" id="NF033542">
    <property type="entry name" value="transpos_IS110"/>
    <property type="match status" value="1"/>
</dbReference>
<dbReference type="STRING" id="1284.SHYC_00750"/>
<evidence type="ECO:0000259" key="2">
    <source>
        <dbReference type="Pfam" id="PF02371"/>
    </source>
</evidence>
<name>A0A418JIH1_STAHY</name>
<dbReference type="PANTHER" id="PTHR33055:SF13">
    <property type="entry name" value="TRANSPOSASE"/>
    <property type="match status" value="1"/>
</dbReference>
<dbReference type="GO" id="GO:0006313">
    <property type="term" value="P:DNA transposition"/>
    <property type="evidence" value="ECO:0007669"/>
    <property type="project" value="InterPro"/>
</dbReference>
<dbReference type="GO" id="GO:0004803">
    <property type="term" value="F:transposase activity"/>
    <property type="evidence" value="ECO:0007669"/>
    <property type="project" value="InterPro"/>
</dbReference>
<dbReference type="InterPro" id="IPR047650">
    <property type="entry name" value="Transpos_IS110"/>
</dbReference>
<dbReference type="Pfam" id="PF02371">
    <property type="entry name" value="Transposase_20"/>
    <property type="match status" value="1"/>
</dbReference>
<organism evidence="3 4">
    <name type="scientific">Staphylococcus hyicus</name>
    <dbReference type="NCBI Taxonomy" id="1284"/>
    <lineage>
        <taxon>Bacteria</taxon>
        <taxon>Bacillati</taxon>
        <taxon>Bacillota</taxon>
        <taxon>Bacilli</taxon>
        <taxon>Bacillales</taxon>
        <taxon>Staphylococcaceae</taxon>
        <taxon>Staphylococcus</taxon>
    </lineage>
</organism>
<evidence type="ECO:0000313" key="4">
    <source>
        <dbReference type="Proteomes" id="UP000285625"/>
    </source>
</evidence>
<accession>A0A418JIH1</accession>
<dbReference type="Pfam" id="PF01548">
    <property type="entry name" value="DEDD_Tnp_IS110"/>
    <property type="match status" value="1"/>
</dbReference>
<dbReference type="InterPro" id="IPR003346">
    <property type="entry name" value="Transposase_20"/>
</dbReference>
<protein>
    <submittedName>
        <fullName evidence="3">IS110 family transposase</fullName>
    </submittedName>
</protein>
<evidence type="ECO:0000259" key="1">
    <source>
        <dbReference type="Pfam" id="PF01548"/>
    </source>
</evidence>
<proteinExistence type="predicted"/>
<dbReference type="PANTHER" id="PTHR33055">
    <property type="entry name" value="TRANSPOSASE FOR INSERTION SEQUENCE ELEMENT IS1111A"/>
    <property type="match status" value="1"/>
</dbReference>
<feature type="domain" description="Transposase IS116/IS110/IS902 C-terminal" evidence="2">
    <location>
        <begin position="267"/>
        <end position="350"/>
    </location>
</feature>
<dbReference type="RefSeq" id="WP_107643019.1">
    <property type="nucleotide sequence ID" value="NZ_CP170216.1"/>
</dbReference>
<dbReference type="GO" id="GO:0003677">
    <property type="term" value="F:DNA binding"/>
    <property type="evidence" value="ECO:0007669"/>
    <property type="project" value="InterPro"/>
</dbReference>
<dbReference type="AlphaFoldDB" id="A0A418JIH1"/>
<dbReference type="Proteomes" id="UP000285625">
    <property type="component" value="Unassembled WGS sequence"/>
</dbReference>
<reference evidence="3 4" key="1">
    <citation type="journal article" date="2016" name="Front. Microbiol.">
        <title>Comprehensive Phylogenetic Analysis of Bovine Non-aureus Staphylococci Species Based on Whole-Genome Sequencing.</title>
        <authorList>
            <person name="Naushad S."/>
            <person name="Barkema H.W."/>
            <person name="Luby C."/>
            <person name="Condas L.A."/>
            <person name="Nobrega D.B."/>
            <person name="Carson D.A."/>
            <person name="De Buck J."/>
        </authorList>
    </citation>
    <scope>NUCLEOTIDE SEQUENCE [LARGE SCALE GENOMIC DNA]</scope>
    <source>
        <strain evidence="3 4">SNUC 5959</strain>
    </source>
</reference>
<dbReference type="InterPro" id="IPR002525">
    <property type="entry name" value="Transp_IS110-like_N"/>
</dbReference>
<feature type="domain" description="Transposase IS110-like N-terminal" evidence="1">
    <location>
        <begin position="4"/>
        <end position="155"/>
    </location>
</feature>
<evidence type="ECO:0000313" key="3">
    <source>
        <dbReference type="EMBL" id="RIO45503.1"/>
    </source>
</evidence>